<accession>A0ACB6ZQI0</accession>
<dbReference type="Proteomes" id="UP000886501">
    <property type="component" value="Unassembled WGS sequence"/>
</dbReference>
<organism evidence="1 2">
    <name type="scientific">Thelephora ganbajun</name>
    <name type="common">Ganba fungus</name>
    <dbReference type="NCBI Taxonomy" id="370292"/>
    <lineage>
        <taxon>Eukaryota</taxon>
        <taxon>Fungi</taxon>
        <taxon>Dikarya</taxon>
        <taxon>Basidiomycota</taxon>
        <taxon>Agaricomycotina</taxon>
        <taxon>Agaricomycetes</taxon>
        <taxon>Thelephorales</taxon>
        <taxon>Thelephoraceae</taxon>
        <taxon>Thelephora</taxon>
    </lineage>
</organism>
<reference evidence="1" key="1">
    <citation type="submission" date="2019-10" db="EMBL/GenBank/DDBJ databases">
        <authorList>
            <consortium name="DOE Joint Genome Institute"/>
            <person name="Kuo A."/>
            <person name="Miyauchi S."/>
            <person name="Kiss E."/>
            <person name="Drula E."/>
            <person name="Kohler A."/>
            <person name="Sanchez-Garcia M."/>
            <person name="Andreopoulos B."/>
            <person name="Barry K.W."/>
            <person name="Bonito G."/>
            <person name="Buee M."/>
            <person name="Carver A."/>
            <person name="Chen C."/>
            <person name="Cichocki N."/>
            <person name="Clum A."/>
            <person name="Culley D."/>
            <person name="Crous P.W."/>
            <person name="Fauchery L."/>
            <person name="Girlanda M."/>
            <person name="Hayes R."/>
            <person name="Keri Z."/>
            <person name="Labutti K."/>
            <person name="Lipzen A."/>
            <person name="Lombard V."/>
            <person name="Magnuson J."/>
            <person name="Maillard F."/>
            <person name="Morin E."/>
            <person name="Murat C."/>
            <person name="Nolan M."/>
            <person name="Ohm R."/>
            <person name="Pangilinan J."/>
            <person name="Pereira M."/>
            <person name="Perotto S."/>
            <person name="Peter M."/>
            <person name="Riley R."/>
            <person name="Sitrit Y."/>
            <person name="Stielow B."/>
            <person name="Szollosi G."/>
            <person name="Zifcakova L."/>
            <person name="Stursova M."/>
            <person name="Spatafora J.W."/>
            <person name="Tedersoo L."/>
            <person name="Vaario L.-M."/>
            <person name="Yamada A."/>
            <person name="Yan M."/>
            <person name="Wang P."/>
            <person name="Xu J."/>
            <person name="Bruns T."/>
            <person name="Baldrian P."/>
            <person name="Vilgalys R."/>
            <person name="Henrissat B."/>
            <person name="Grigoriev I.V."/>
            <person name="Hibbett D."/>
            <person name="Nagy L.G."/>
            <person name="Martin F.M."/>
        </authorList>
    </citation>
    <scope>NUCLEOTIDE SEQUENCE</scope>
    <source>
        <strain evidence="1">P2</strain>
    </source>
</reference>
<evidence type="ECO:0000313" key="2">
    <source>
        <dbReference type="Proteomes" id="UP000886501"/>
    </source>
</evidence>
<gene>
    <name evidence="1" type="ORF">BDM02DRAFT_3162500</name>
</gene>
<reference evidence="1" key="2">
    <citation type="journal article" date="2020" name="Nat. Commun.">
        <title>Large-scale genome sequencing of mycorrhizal fungi provides insights into the early evolution of symbiotic traits.</title>
        <authorList>
            <person name="Miyauchi S."/>
            <person name="Kiss E."/>
            <person name="Kuo A."/>
            <person name="Drula E."/>
            <person name="Kohler A."/>
            <person name="Sanchez-Garcia M."/>
            <person name="Morin E."/>
            <person name="Andreopoulos B."/>
            <person name="Barry K.W."/>
            <person name="Bonito G."/>
            <person name="Buee M."/>
            <person name="Carver A."/>
            <person name="Chen C."/>
            <person name="Cichocki N."/>
            <person name="Clum A."/>
            <person name="Culley D."/>
            <person name="Crous P.W."/>
            <person name="Fauchery L."/>
            <person name="Girlanda M."/>
            <person name="Hayes R.D."/>
            <person name="Keri Z."/>
            <person name="LaButti K."/>
            <person name="Lipzen A."/>
            <person name="Lombard V."/>
            <person name="Magnuson J."/>
            <person name="Maillard F."/>
            <person name="Murat C."/>
            <person name="Nolan M."/>
            <person name="Ohm R.A."/>
            <person name="Pangilinan J."/>
            <person name="Pereira M.F."/>
            <person name="Perotto S."/>
            <person name="Peter M."/>
            <person name="Pfister S."/>
            <person name="Riley R."/>
            <person name="Sitrit Y."/>
            <person name="Stielow J.B."/>
            <person name="Szollosi G."/>
            <person name="Zifcakova L."/>
            <person name="Stursova M."/>
            <person name="Spatafora J.W."/>
            <person name="Tedersoo L."/>
            <person name="Vaario L.M."/>
            <person name="Yamada A."/>
            <person name="Yan M."/>
            <person name="Wang P."/>
            <person name="Xu J."/>
            <person name="Bruns T."/>
            <person name="Baldrian P."/>
            <person name="Vilgalys R."/>
            <person name="Dunand C."/>
            <person name="Henrissat B."/>
            <person name="Grigoriev I.V."/>
            <person name="Hibbett D."/>
            <person name="Nagy L.G."/>
            <person name="Martin F.M."/>
        </authorList>
    </citation>
    <scope>NUCLEOTIDE SEQUENCE</scope>
    <source>
        <strain evidence="1">P2</strain>
    </source>
</reference>
<sequence>MLEVCVVGFGALGSFYSFALERSGQARVTAVCRSSYETVKDHGLDVDSNVLGKYDAWRPYRVVASTQEAADRQYRFVVCTFKALPDVISTPDLLGPLLDHGDSFVLIQNGVGVEGALRRRLPMTTIISGCAWIDATIVEKGRLLTQYGPERLTLGVHPLTDGKPEEESLEILTDLLLKGGTTPEPESDIVAQRWRKVLWNVAYSSLCTVSRATMRELLAEPHIELVNATIKEIMGEIILVARMSGIHTGTLLEDEAVDIIRRVKPTDFKPSMLVDLEANRPIEVEVILGEVVREAAEVGVPVPRLQVLYTSLKAIQHKLLANRRQSQL</sequence>
<evidence type="ECO:0000313" key="1">
    <source>
        <dbReference type="EMBL" id="KAF9651688.1"/>
    </source>
</evidence>
<comment type="caution">
    <text evidence="1">The sequence shown here is derived from an EMBL/GenBank/DDBJ whole genome shotgun (WGS) entry which is preliminary data.</text>
</comment>
<protein>
    <submittedName>
        <fullName evidence="1">6-phosphogluconate dehydrogenase C-terminal domain-like protein</fullName>
    </submittedName>
</protein>
<proteinExistence type="predicted"/>
<name>A0ACB6ZQI0_THEGA</name>
<keyword evidence="2" id="KW-1185">Reference proteome</keyword>
<dbReference type="EMBL" id="MU117973">
    <property type="protein sequence ID" value="KAF9651688.1"/>
    <property type="molecule type" value="Genomic_DNA"/>
</dbReference>